<keyword evidence="13" id="KW-1185">Reference proteome</keyword>
<dbReference type="EMBL" id="JARPTC010000018">
    <property type="protein sequence ID" value="MDO7787970.1"/>
    <property type="molecule type" value="Genomic_DNA"/>
</dbReference>
<evidence type="ECO:0000256" key="1">
    <source>
        <dbReference type="ARBA" id="ARBA00000553"/>
    </source>
</evidence>
<evidence type="ECO:0000256" key="7">
    <source>
        <dbReference type="ARBA" id="ARBA00022833"/>
    </source>
</evidence>
<comment type="catalytic activity">
    <reaction evidence="10">
        <text>S-methyl-5'-thioadenosine + phosphate = 5-(methylsulfanyl)-alpha-D-ribose 1-phosphate + adenine</text>
        <dbReference type="Rhea" id="RHEA:11852"/>
        <dbReference type="ChEBI" id="CHEBI:16708"/>
        <dbReference type="ChEBI" id="CHEBI:17509"/>
        <dbReference type="ChEBI" id="CHEBI:43474"/>
        <dbReference type="ChEBI" id="CHEBI:58533"/>
        <dbReference type="EC" id="2.4.2.28"/>
    </reaction>
    <physiologicalReaction direction="left-to-right" evidence="10">
        <dbReference type="Rhea" id="RHEA:11853"/>
    </physiologicalReaction>
</comment>
<keyword evidence="7" id="KW-0862">Zinc</keyword>
<dbReference type="GO" id="GO:0017061">
    <property type="term" value="F:S-methyl-5-thioadenosine phosphorylase activity"/>
    <property type="evidence" value="ECO:0007669"/>
    <property type="project" value="UniProtKB-EC"/>
</dbReference>
<comment type="catalytic activity">
    <reaction evidence="1">
        <text>inosine + phosphate = alpha-D-ribose 1-phosphate + hypoxanthine</text>
        <dbReference type="Rhea" id="RHEA:27646"/>
        <dbReference type="ChEBI" id="CHEBI:17368"/>
        <dbReference type="ChEBI" id="CHEBI:17596"/>
        <dbReference type="ChEBI" id="CHEBI:43474"/>
        <dbReference type="ChEBI" id="CHEBI:57720"/>
        <dbReference type="EC" id="2.4.2.1"/>
    </reaction>
    <physiologicalReaction direction="left-to-right" evidence="1">
        <dbReference type="Rhea" id="RHEA:27647"/>
    </physiologicalReaction>
</comment>
<comment type="function">
    <text evidence="2">Purine nucleoside enzyme that catalyzes the phosphorolysis of adenosine and inosine nucleosides, yielding D-ribose 1-phosphate and the respective free bases, adenine and hypoxanthine. Also catalyzes the phosphorolysis of S-methyl-5'-thioadenosine into adenine and S-methyl-5-thio-alpha-D-ribose 1-phosphate. Also has adenosine deaminase activity.</text>
</comment>
<evidence type="ECO:0000256" key="10">
    <source>
        <dbReference type="ARBA" id="ARBA00049893"/>
    </source>
</evidence>
<dbReference type="InterPro" id="IPR003730">
    <property type="entry name" value="Cu_polyphenol_OxRdtase"/>
</dbReference>
<dbReference type="AlphaFoldDB" id="A0AAW7ZEM2"/>
<dbReference type="Pfam" id="PF02578">
    <property type="entry name" value="Cu-oxidase_4"/>
    <property type="match status" value="1"/>
</dbReference>
<evidence type="ECO:0000256" key="6">
    <source>
        <dbReference type="ARBA" id="ARBA00022801"/>
    </source>
</evidence>
<comment type="catalytic activity">
    <reaction evidence="9">
        <text>adenosine + phosphate = alpha-D-ribose 1-phosphate + adenine</text>
        <dbReference type="Rhea" id="RHEA:27642"/>
        <dbReference type="ChEBI" id="CHEBI:16335"/>
        <dbReference type="ChEBI" id="CHEBI:16708"/>
        <dbReference type="ChEBI" id="CHEBI:43474"/>
        <dbReference type="ChEBI" id="CHEBI:57720"/>
        <dbReference type="EC" id="2.4.2.1"/>
    </reaction>
    <physiologicalReaction direction="left-to-right" evidence="9">
        <dbReference type="Rhea" id="RHEA:27643"/>
    </physiologicalReaction>
</comment>
<dbReference type="CDD" id="cd16833">
    <property type="entry name" value="YfiH"/>
    <property type="match status" value="1"/>
</dbReference>
<evidence type="ECO:0000256" key="4">
    <source>
        <dbReference type="ARBA" id="ARBA00022679"/>
    </source>
</evidence>
<comment type="similarity">
    <text evidence="3 11">Belongs to the purine nucleoside phosphorylase YfiH/LACC1 family.</text>
</comment>
<evidence type="ECO:0000256" key="3">
    <source>
        <dbReference type="ARBA" id="ARBA00007353"/>
    </source>
</evidence>
<evidence type="ECO:0000256" key="5">
    <source>
        <dbReference type="ARBA" id="ARBA00022723"/>
    </source>
</evidence>
<evidence type="ECO:0000313" key="13">
    <source>
        <dbReference type="Proteomes" id="UP001172911"/>
    </source>
</evidence>
<dbReference type="Proteomes" id="UP001172911">
    <property type="component" value="Unassembled WGS sequence"/>
</dbReference>
<name>A0AAW7ZEM2_9FIRM</name>
<keyword evidence="4" id="KW-0808">Transferase</keyword>
<dbReference type="InterPro" id="IPR011324">
    <property type="entry name" value="Cytotoxic_necrot_fac-like_cat"/>
</dbReference>
<protein>
    <recommendedName>
        <fullName evidence="11">Purine nucleoside phosphorylase</fullName>
    </recommendedName>
</protein>
<comment type="caution">
    <text evidence="12">The sequence shown here is derived from an EMBL/GenBank/DDBJ whole genome shotgun (WGS) entry which is preliminary data.</text>
</comment>
<keyword evidence="6" id="KW-0378">Hydrolase</keyword>
<dbReference type="PANTHER" id="PTHR30616">
    <property type="entry name" value="UNCHARACTERIZED PROTEIN YFIH"/>
    <property type="match status" value="1"/>
</dbReference>
<accession>A0AAW7ZEM2</accession>
<dbReference type="InterPro" id="IPR038371">
    <property type="entry name" value="Cu_polyphenol_OxRdtase_sf"/>
</dbReference>
<evidence type="ECO:0000256" key="9">
    <source>
        <dbReference type="ARBA" id="ARBA00048968"/>
    </source>
</evidence>
<dbReference type="GO" id="GO:0016787">
    <property type="term" value="F:hydrolase activity"/>
    <property type="evidence" value="ECO:0007669"/>
    <property type="project" value="UniProtKB-KW"/>
</dbReference>
<dbReference type="SUPFAM" id="SSF64438">
    <property type="entry name" value="CNF1/YfiH-like putative cysteine hydrolases"/>
    <property type="match status" value="1"/>
</dbReference>
<comment type="catalytic activity">
    <reaction evidence="8">
        <text>adenosine + H2O + H(+) = inosine + NH4(+)</text>
        <dbReference type="Rhea" id="RHEA:24408"/>
        <dbReference type="ChEBI" id="CHEBI:15377"/>
        <dbReference type="ChEBI" id="CHEBI:15378"/>
        <dbReference type="ChEBI" id="CHEBI:16335"/>
        <dbReference type="ChEBI" id="CHEBI:17596"/>
        <dbReference type="ChEBI" id="CHEBI:28938"/>
        <dbReference type="EC" id="3.5.4.4"/>
    </reaction>
    <physiologicalReaction direction="left-to-right" evidence="8">
        <dbReference type="Rhea" id="RHEA:24409"/>
    </physiologicalReaction>
</comment>
<proteinExistence type="inferred from homology"/>
<evidence type="ECO:0000256" key="2">
    <source>
        <dbReference type="ARBA" id="ARBA00003215"/>
    </source>
</evidence>
<dbReference type="GO" id="GO:0005507">
    <property type="term" value="F:copper ion binding"/>
    <property type="evidence" value="ECO:0007669"/>
    <property type="project" value="TreeGrafter"/>
</dbReference>
<dbReference type="Gene3D" id="3.60.140.10">
    <property type="entry name" value="CNF1/YfiH-like putative cysteine hydrolases"/>
    <property type="match status" value="1"/>
</dbReference>
<evidence type="ECO:0000256" key="8">
    <source>
        <dbReference type="ARBA" id="ARBA00047989"/>
    </source>
</evidence>
<dbReference type="PANTHER" id="PTHR30616:SF2">
    <property type="entry name" value="PURINE NUCLEOSIDE PHOSPHORYLASE LACC1"/>
    <property type="match status" value="1"/>
</dbReference>
<sequence>MSHINFQNKGSFKYVEFNSLVEDGNIIHGFTTRQGGVSQTPYESLNLALHVDDRSEDVVANRAIACSGLGINWKHLVAGVQVHGCHVQRVEGDDRGRGAQDYSTAFSDTDALITNIPGVPLSSYYADCVPILLYDPVTLSVGLAHAGWRGTVQGIAGLTVGKMVEAYGSKPGDILAGIGPSIGPCCYLVDLPVQRALAEKFSYWADLLEPVAPERWKLNLWETNRRALIEVGLNSNNITTANLCTACNRDLFFSYRAEQGNTGRMASFIMIKDRL</sequence>
<reference evidence="12" key="2">
    <citation type="submission" date="2023-03" db="EMBL/GenBank/DDBJ databases">
        <authorList>
            <person name="Zhang Z."/>
        </authorList>
    </citation>
    <scope>NUCLEOTIDE SEQUENCE</scope>
    <source>
        <strain evidence="12">DSA</strain>
    </source>
</reference>
<evidence type="ECO:0000256" key="11">
    <source>
        <dbReference type="RuleBase" id="RU361274"/>
    </source>
</evidence>
<organism evidence="12 13">
    <name type="scientific">Desulforamulus aquiferis</name>
    <dbReference type="NCBI Taxonomy" id="1397668"/>
    <lineage>
        <taxon>Bacteria</taxon>
        <taxon>Bacillati</taxon>
        <taxon>Bacillota</taxon>
        <taxon>Clostridia</taxon>
        <taxon>Eubacteriales</taxon>
        <taxon>Peptococcaceae</taxon>
        <taxon>Desulforamulus</taxon>
    </lineage>
</organism>
<keyword evidence="5" id="KW-0479">Metal-binding</keyword>
<evidence type="ECO:0000313" key="12">
    <source>
        <dbReference type="EMBL" id="MDO7787970.1"/>
    </source>
</evidence>
<dbReference type="RefSeq" id="WP_304543474.1">
    <property type="nucleotide sequence ID" value="NZ_JARPTC010000018.1"/>
</dbReference>
<gene>
    <name evidence="12" type="primary">pgeF</name>
    <name evidence="12" type="ORF">P6N53_12130</name>
</gene>
<dbReference type="NCBIfam" id="TIGR00726">
    <property type="entry name" value="peptidoglycan editing factor PgeF"/>
    <property type="match status" value="1"/>
</dbReference>
<reference evidence="12" key="1">
    <citation type="journal article" date="2023" name="J. Hazard. Mater.">
        <title>Anaerobic biodegradation of pyrene and benzo[a]pyrene by a new sulfate-reducing Desulforamulus aquiferis strain DSA.</title>
        <authorList>
            <person name="Zhang Z."/>
            <person name="Sun J."/>
            <person name="Gong X."/>
            <person name="Wang C."/>
            <person name="Wang H."/>
        </authorList>
    </citation>
    <scope>NUCLEOTIDE SEQUENCE</scope>
    <source>
        <strain evidence="12">DSA</strain>
    </source>
</reference>